<organism evidence="1 2">
    <name type="scientific">Euplotes crassus</name>
    <dbReference type="NCBI Taxonomy" id="5936"/>
    <lineage>
        <taxon>Eukaryota</taxon>
        <taxon>Sar</taxon>
        <taxon>Alveolata</taxon>
        <taxon>Ciliophora</taxon>
        <taxon>Intramacronucleata</taxon>
        <taxon>Spirotrichea</taxon>
        <taxon>Hypotrichia</taxon>
        <taxon>Euplotida</taxon>
        <taxon>Euplotidae</taxon>
        <taxon>Moneuplotes</taxon>
    </lineage>
</organism>
<proteinExistence type="predicted"/>
<keyword evidence="2" id="KW-1185">Reference proteome</keyword>
<evidence type="ECO:0000313" key="1">
    <source>
        <dbReference type="EMBL" id="CAI2378140.1"/>
    </source>
</evidence>
<dbReference type="EMBL" id="CAMPGE010019834">
    <property type="protein sequence ID" value="CAI2378140.1"/>
    <property type="molecule type" value="Genomic_DNA"/>
</dbReference>
<gene>
    <name evidence="1" type="ORF">ECRASSUSDP1_LOCUS19535</name>
</gene>
<sequence length="88" mass="10084">MHSICTDSETPANFEKVFEATMITNKTKRLNLFISGFDVNEEKDNITSASLKSSGYREDVAYKTAIRILIFFKNTYKRLKQGYQCKGS</sequence>
<comment type="caution">
    <text evidence="1">The sequence shown here is derived from an EMBL/GenBank/DDBJ whole genome shotgun (WGS) entry which is preliminary data.</text>
</comment>
<protein>
    <submittedName>
        <fullName evidence="1">Uncharacterized protein</fullName>
    </submittedName>
</protein>
<reference evidence="1" key="1">
    <citation type="submission" date="2023-07" db="EMBL/GenBank/DDBJ databases">
        <authorList>
            <consortium name="AG Swart"/>
            <person name="Singh M."/>
            <person name="Singh A."/>
            <person name="Seah K."/>
            <person name="Emmerich C."/>
        </authorList>
    </citation>
    <scope>NUCLEOTIDE SEQUENCE</scope>
    <source>
        <strain evidence="1">DP1</strain>
    </source>
</reference>
<dbReference type="Proteomes" id="UP001295684">
    <property type="component" value="Unassembled WGS sequence"/>
</dbReference>
<name>A0AAD2D2V5_EUPCR</name>
<accession>A0AAD2D2V5</accession>
<dbReference type="AlphaFoldDB" id="A0AAD2D2V5"/>
<evidence type="ECO:0000313" key="2">
    <source>
        <dbReference type="Proteomes" id="UP001295684"/>
    </source>
</evidence>